<protein>
    <submittedName>
        <fullName evidence="2">Uncharacterized protein</fullName>
    </submittedName>
</protein>
<feature type="region of interest" description="Disordered" evidence="1">
    <location>
        <begin position="111"/>
        <end position="190"/>
    </location>
</feature>
<reference evidence="2" key="1">
    <citation type="submission" date="2018-04" db="EMBL/GenBank/DDBJ databases">
        <title>Whole genome sequencing of Hypsizygus marmoreus.</title>
        <authorList>
            <person name="Choi I.-G."/>
            <person name="Min B."/>
            <person name="Kim J.-G."/>
            <person name="Kim S."/>
            <person name="Oh Y.-L."/>
            <person name="Kong W.-S."/>
            <person name="Park H."/>
            <person name="Jeong J."/>
            <person name="Song E.-S."/>
        </authorList>
    </citation>
    <scope>NUCLEOTIDE SEQUENCE [LARGE SCALE GENOMIC DNA]</scope>
    <source>
        <strain evidence="2">51987-8</strain>
    </source>
</reference>
<sequence length="190" mass="21034">MENPLETRNTYLAATKCDQWHHIKRRRIKNNKFSIALLTSFTGIQNVTTPPDDASSTRQDVNHTPTTRISVTASSVDTEGEPEPDGMGIAHICKARLNATGLISSMQDIDEEELSASNNGSPDPSMSDTLQDAHDLLGSDNEDDEDVDYLFGDATSLDEKENNEFQPIPDDEELLGQQAHQERSAMPMRC</sequence>
<feature type="compositionally biased region" description="Polar residues" evidence="1">
    <location>
        <begin position="115"/>
        <end position="130"/>
    </location>
</feature>
<organism evidence="2 3">
    <name type="scientific">Hypsizygus marmoreus</name>
    <name type="common">White beech mushroom</name>
    <name type="synonym">Agaricus marmoreus</name>
    <dbReference type="NCBI Taxonomy" id="39966"/>
    <lineage>
        <taxon>Eukaryota</taxon>
        <taxon>Fungi</taxon>
        <taxon>Dikarya</taxon>
        <taxon>Basidiomycota</taxon>
        <taxon>Agaricomycotina</taxon>
        <taxon>Agaricomycetes</taxon>
        <taxon>Agaricomycetidae</taxon>
        <taxon>Agaricales</taxon>
        <taxon>Tricholomatineae</taxon>
        <taxon>Lyophyllaceae</taxon>
        <taxon>Hypsizygus</taxon>
    </lineage>
</organism>
<keyword evidence="3" id="KW-1185">Reference proteome</keyword>
<dbReference type="AlphaFoldDB" id="A0A369JWN4"/>
<dbReference type="InParanoid" id="A0A369JWN4"/>
<accession>A0A369JWN4</accession>
<name>A0A369JWN4_HYPMA</name>
<comment type="caution">
    <text evidence="2">The sequence shown here is derived from an EMBL/GenBank/DDBJ whole genome shotgun (WGS) entry which is preliminary data.</text>
</comment>
<evidence type="ECO:0000313" key="3">
    <source>
        <dbReference type="Proteomes" id="UP000076154"/>
    </source>
</evidence>
<dbReference type="Proteomes" id="UP000076154">
    <property type="component" value="Unassembled WGS sequence"/>
</dbReference>
<evidence type="ECO:0000256" key="1">
    <source>
        <dbReference type="SAM" id="MobiDB-lite"/>
    </source>
</evidence>
<gene>
    <name evidence="2" type="ORF">Hypma_009381</name>
</gene>
<dbReference type="EMBL" id="LUEZ02000046">
    <property type="protein sequence ID" value="RDB23804.1"/>
    <property type="molecule type" value="Genomic_DNA"/>
</dbReference>
<feature type="region of interest" description="Disordered" evidence="1">
    <location>
        <begin position="47"/>
        <end position="68"/>
    </location>
</feature>
<proteinExistence type="predicted"/>
<evidence type="ECO:0000313" key="2">
    <source>
        <dbReference type="EMBL" id="RDB23804.1"/>
    </source>
</evidence>